<evidence type="ECO:0000313" key="2">
    <source>
        <dbReference type="Proteomes" id="UP001500804"/>
    </source>
</evidence>
<reference evidence="2" key="1">
    <citation type="journal article" date="2019" name="Int. J. Syst. Evol. Microbiol.">
        <title>The Global Catalogue of Microorganisms (GCM) 10K type strain sequencing project: providing services to taxonomists for standard genome sequencing and annotation.</title>
        <authorList>
            <consortium name="The Broad Institute Genomics Platform"/>
            <consortium name="The Broad Institute Genome Sequencing Center for Infectious Disease"/>
            <person name="Wu L."/>
            <person name="Ma J."/>
        </authorList>
    </citation>
    <scope>NUCLEOTIDE SEQUENCE [LARGE SCALE GENOMIC DNA]</scope>
    <source>
        <strain evidence="2">JCM 18302</strain>
    </source>
</reference>
<evidence type="ECO:0000313" key="1">
    <source>
        <dbReference type="EMBL" id="GAA5114381.1"/>
    </source>
</evidence>
<organism evidence="1 2">
    <name type="scientific">Pseudonocardia adelaidensis</name>
    <dbReference type="NCBI Taxonomy" id="648754"/>
    <lineage>
        <taxon>Bacteria</taxon>
        <taxon>Bacillati</taxon>
        <taxon>Actinomycetota</taxon>
        <taxon>Actinomycetes</taxon>
        <taxon>Pseudonocardiales</taxon>
        <taxon>Pseudonocardiaceae</taxon>
        <taxon>Pseudonocardia</taxon>
    </lineage>
</organism>
<comment type="caution">
    <text evidence="1">The sequence shown here is derived from an EMBL/GenBank/DDBJ whole genome shotgun (WGS) entry which is preliminary data.</text>
</comment>
<sequence>MYDEVRRSGQDVRPDVAAVIATGTRALIAEVNLLPVEVAGRPLPAADHVEIDGGPRGPRWTRAPEVDEALLRSVER</sequence>
<accession>A0ABP9NCE6</accession>
<proteinExistence type="predicted"/>
<dbReference type="Proteomes" id="UP001500804">
    <property type="component" value="Unassembled WGS sequence"/>
</dbReference>
<dbReference type="RefSeq" id="WP_345603734.1">
    <property type="nucleotide sequence ID" value="NZ_BAABJO010000004.1"/>
</dbReference>
<gene>
    <name evidence="1" type="ORF">GCM10023320_11440</name>
</gene>
<dbReference type="EMBL" id="BAABJO010000004">
    <property type="protein sequence ID" value="GAA5114381.1"/>
    <property type="molecule type" value="Genomic_DNA"/>
</dbReference>
<name>A0ABP9NCE6_9PSEU</name>
<keyword evidence="2" id="KW-1185">Reference proteome</keyword>
<protein>
    <submittedName>
        <fullName evidence="1">Uncharacterized protein</fullName>
    </submittedName>
</protein>